<dbReference type="eggNOG" id="ENOG502RTDP">
    <property type="taxonomic scope" value="Eukaryota"/>
</dbReference>
<dbReference type="GO" id="GO:0060271">
    <property type="term" value="P:cilium assembly"/>
    <property type="evidence" value="ECO:0000318"/>
    <property type="project" value="GO_Central"/>
</dbReference>
<feature type="region of interest" description="Disordered" evidence="11">
    <location>
        <begin position="143"/>
        <end position="213"/>
    </location>
</feature>
<feature type="compositionally biased region" description="Basic and acidic residues" evidence="11">
    <location>
        <begin position="26"/>
        <end position="44"/>
    </location>
</feature>
<dbReference type="EMBL" id="KQ971338">
    <property type="protein sequence ID" value="KYB28057.1"/>
    <property type="molecule type" value="Genomic_DNA"/>
</dbReference>
<sequence>MSTRPRKHKHKDDMKQETVVQVHKTVKSDTSSDEKTKLNEDKNDNYNTNTPSREISVDEESQINSKILSLIESEMKRDANKHSHFTDSRPQSLSFYEDEKAPEELSGNLELLSPEERKHYKRRREYGQMDMDEMNAYNVIQDLYNSRDGDEIISSTKKSKSRKKRHGDSETGIGDSREMMIPKEKKKSKKKKRESSPTAKRKHKKRDDDFEPRNDITVALEELQDDVFENNEEFKIEKIRKSPKKSDKVYVQKKNKFEAVTKPSNLNRQSAYELEEDISGKKFQTYHPLELAIPFQEYWMRLTTFCHGLLGGLALGHWLYIVSNIYNQDSEFISHYSHFSDTYVSCFYFLCVICLMSVFEKIDFAHFEGAQFRNLFKFKKSSLVILIYFTCLVVHLSAARIDYKLGLVSYNDTISNITKSELTQWNHLSLWRSILAFLAWIIVGLSPQENMFYINLKGMEKYLPQK</sequence>
<evidence type="ECO:0000256" key="8">
    <source>
        <dbReference type="ARBA" id="ARBA00023136"/>
    </source>
</evidence>
<evidence type="ECO:0000256" key="3">
    <source>
        <dbReference type="ARBA" id="ARBA00008783"/>
    </source>
</evidence>
<reference evidence="13 14" key="1">
    <citation type="journal article" date="2008" name="Nature">
        <title>The genome of the model beetle and pest Tribolium castaneum.</title>
        <authorList>
            <consortium name="Tribolium Genome Sequencing Consortium"/>
            <person name="Richards S."/>
            <person name="Gibbs R.A."/>
            <person name="Weinstock G.M."/>
            <person name="Brown S.J."/>
            <person name="Denell R."/>
            <person name="Beeman R.W."/>
            <person name="Gibbs R."/>
            <person name="Beeman R.W."/>
            <person name="Brown S.J."/>
            <person name="Bucher G."/>
            <person name="Friedrich M."/>
            <person name="Grimmelikhuijzen C.J."/>
            <person name="Klingler M."/>
            <person name="Lorenzen M."/>
            <person name="Richards S."/>
            <person name="Roth S."/>
            <person name="Schroder R."/>
            <person name="Tautz D."/>
            <person name="Zdobnov E.M."/>
            <person name="Muzny D."/>
            <person name="Gibbs R.A."/>
            <person name="Weinstock G.M."/>
            <person name="Attaway T."/>
            <person name="Bell S."/>
            <person name="Buhay C.J."/>
            <person name="Chandrabose M.N."/>
            <person name="Chavez D."/>
            <person name="Clerk-Blankenburg K.P."/>
            <person name="Cree A."/>
            <person name="Dao M."/>
            <person name="Davis C."/>
            <person name="Chacko J."/>
            <person name="Dinh H."/>
            <person name="Dugan-Rocha S."/>
            <person name="Fowler G."/>
            <person name="Garner T.T."/>
            <person name="Garnes J."/>
            <person name="Gnirke A."/>
            <person name="Hawes A."/>
            <person name="Hernandez J."/>
            <person name="Hines S."/>
            <person name="Holder M."/>
            <person name="Hume J."/>
            <person name="Jhangiani S.N."/>
            <person name="Joshi V."/>
            <person name="Khan Z.M."/>
            <person name="Jackson L."/>
            <person name="Kovar C."/>
            <person name="Kowis A."/>
            <person name="Lee S."/>
            <person name="Lewis L.R."/>
            <person name="Margolis J."/>
            <person name="Morgan M."/>
            <person name="Nazareth L.V."/>
            <person name="Nguyen N."/>
            <person name="Okwuonu G."/>
            <person name="Parker D."/>
            <person name="Richards S."/>
            <person name="Ruiz S.J."/>
            <person name="Santibanez J."/>
            <person name="Savard J."/>
            <person name="Scherer S.E."/>
            <person name="Schneider B."/>
            <person name="Sodergren E."/>
            <person name="Tautz D."/>
            <person name="Vattahil S."/>
            <person name="Villasana D."/>
            <person name="White C.S."/>
            <person name="Wright R."/>
            <person name="Park Y."/>
            <person name="Beeman R.W."/>
            <person name="Lord J."/>
            <person name="Oppert B."/>
            <person name="Lorenzen M."/>
            <person name="Brown S."/>
            <person name="Wang L."/>
            <person name="Savard J."/>
            <person name="Tautz D."/>
            <person name="Richards S."/>
            <person name="Weinstock G."/>
            <person name="Gibbs R.A."/>
            <person name="Liu Y."/>
            <person name="Worley K."/>
            <person name="Weinstock G."/>
            <person name="Elsik C.G."/>
            <person name="Reese J.T."/>
            <person name="Elhaik E."/>
            <person name="Landan G."/>
            <person name="Graur D."/>
            <person name="Arensburger P."/>
            <person name="Atkinson P."/>
            <person name="Beeman R.W."/>
            <person name="Beidler J."/>
            <person name="Brown S.J."/>
            <person name="Demuth J.P."/>
            <person name="Drury D.W."/>
            <person name="Du Y.Z."/>
            <person name="Fujiwara H."/>
            <person name="Lorenzen M."/>
            <person name="Maselli V."/>
            <person name="Osanai M."/>
            <person name="Park Y."/>
            <person name="Robertson H.M."/>
            <person name="Tu Z."/>
            <person name="Wang J.J."/>
            <person name="Wang S."/>
            <person name="Richards S."/>
            <person name="Song H."/>
            <person name="Zhang L."/>
            <person name="Sodergren E."/>
            <person name="Werner D."/>
            <person name="Stanke M."/>
            <person name="Morgenstern B."/>
            <person name="Solovyev V."/>
            <person name="Kosarev P."/>
            <person name="Brown G."/>
            <person name="Chen H.C."/>
            <person name="Ermolaeva O."/>
            <person name="Hlavina W."/>
            <person name="Kapustin Y."/>
            <person name="Kiryutin B."/>
            <person name="Kitts P."/>
            <person name="Maglott D."/>
            <person name="Pruitt K."/>
            <person name="Sapojnikov V."/>
            <person name="Souvorov A."/>
            <person name="Mackey A.J."/>
            <person name="Waterhouse R.M."/>
            <person name="Wyder S."/>
            <person name="Zdobnov E.M."/>
            <person name="Zdobnov E.M."/>
            <person name="Wyder S."/>
            <person name="Kriventseva E.V."/>
            <person name="Kadowaki T."/>
            <person name="Bork P."/>
            <person name="Aranda M."/>
            <person name="Bao R."/>
            <person name="Beermann A."/>
            <person name="Berns N."/>
            <person name="Bolognesi R."/>
            <person name="Bonneton F."/>
            <person name="Bopp D."/>
            <person name="Brown S.J."/>
            <person name="Bucher G."/>
            <person name="Butts T."/>
            <person name="Chaumot A."/>
            <person name="Denell R.E."/>
            <person name="Ferrier D.E."/>
            <person name="Friedrich M."/>
            <person name="Gordon C.M."/>
            <person name="Jindra M."/>
            <person name="Klingler M."/>
            <person name="Lan Q."/>
            <person name="Lattorff H.M."/>
            <person name="Laudet V."/>
            <person name="von Levetsow C."/>
            <person name="Liu Z."/>
            <person name="Lutz R."/>
            <person name="Lynch J.A."/>
            <person name="da Fonseca R.N."/>
            <person name="Posnien N."/>
            <person name="Reuter R."/>
            <person name="Roth S."/>
            <person name="Savard J."/>
            <person name="Schinko J.B."/>
            <person name="Schmitt C."/>
            <person name="Schoppmeier M."/>
            <person name="Schroder R."/>
            <person name="Shippy T.D."/>
            <person name="Simonnet F."/>
            <person name="Marques-Souza H."/>
            <person name="Tautz D."/>
            <person name="Tomoyasu Y."/>
            <person name="Trauner J."/>
            <person name="Van der Zee M."/>
            <person name="Vervoort M."/>
            <person name="Wittkopp N."/>
            <person name="Wimmer E.A."/>
            <person name="Yang X."/>
            <person name="Jones A.K."/>
            <person name="Sattelle D.B."/>
            <person name="Ebert P.R."/>
            <person name="Nelson D."/>
            <person name="Scott J.G."/>
            <person name="Beeman R.W."/>
            <person name="Muthukrishnan S."/>
            <person name="Kramer K.J."/>
            <person name="Arakane Y."/>
            <person name="Beeman R.W."/>
            <person name="Zhu Q."/>
            <person name="Hogenkamp D."/>
            <person name="Dixit R."/>
            <person name="Oppert B."/>
            <person name="Jiang H."/>
            <person name="Zou Z."/>
            <person name="Marshall J."/>
            <person name="Elpidina E."/>
            <person name="Vinokurov K."/>
            <person name="Oppert C."/>
            <person name="Zou Z."/>
            <person name="Evans J."/>
            <person name="Lu Z."/>
            <person name="Zhao P."/>
            <person name="Sumathipala N."/>
            <person name="Altincicek B."/>
            <person name="Vilcinskas A."/>
            <person name="Williams M."/>
            <person name="Hultmark D."/>
            <person name="Hetru C."/>
            <person name="Jiang H."/>
            <person name="Grimmelikhuijzen C.J."/>
            <person name="Hauser F."/>
            <person name="Cazzamali G."/>
            <person name="Williamson M."/>
            <person name="Park Y."/>
            <person name="Li B."/>
            <person name="Tanaka Y."/>
            <person name="Predel R."/>
            <person name="Neupert S."/>
            <person name="Schachtner J."/>
            <person name="Verleyen P."/>
            <person name="Raible F."/>
            <person name="Bork P."/>
            <person name="Friedrich M."/>
            <person name="Walden K.K."/>
            <person name="Robertson H.M."/>
            <person name="Angeli S."/>
            <person name="Foret S."/>
            <person name="Bucher G."/>
            <person name="Schuetz S."/>
            <person name="Maleszka R."/>
            <person name="Wimmer E.A."/>
            <person name="Beeman R.W."/>
            <person name="Lorenzen M."/>
            <person name="Tomoyasu Y."/>
            <person name="Miller S.C."/>
            <person name="Grossmann D."/>
            <person name="Bucher G."/>
        </authorList>
    </citation>
    <scope>NUCLEOTIDE SEQUENCE [LARGE SCALE GENOMIC DNA]</scope>
    <source>
        <strain evidence="13 14">Georgia GA2</strain>
    </source>
</reference>
<organism evidence="13 14">
    <name type="scientific">Tribolium castaneum</name>
    <name type="common">Red flour beetle</name>
    <dbReference type="NCBI Taxonomy" id="7070"/>
    <lineage>
        <taxon>Eukaryota</taxon>
        <taxon>Metazoa</taxon>
        <taxon>Ecdysozoa</taxon>
        <taxon>Arthropoda</taxon>
        <taxon>Hexapoda</taxon>
        <taxon>Insecta</taxon>
        <taxon>Pterygota</taxon>
        <taxon>Neoptera</taxon>
        <taxon>Endopterygota</taxon>
        <taxon>Coleoptera</taxon>
        <taxon>Polyphaga</taxon>
        <taxon>Cucujiformia</taxon>
        <taxon>Tenebrionidae</taxon>
        <taxon>Tenebrionidae incertae sedis</taxon>
        <taxon>Tribolium</taxon>
    </lineage>
</organism>
<dbReference type="AlphaFoldDB" id="A0A139WJR1"/>
<dbReference type="PANTHER" id="PTHR28388">
    <property type="entry name" value="TRANSMEMBRANE PROTEIN 237"/>
    <property type="match status" value="1"/>
</dbReference>
<protein>
    <submittedName>
        <fullName evidence="13">Transmembrane protein 237-like protein</fullName>
    </submittedName>
</protein>
<dbReference type="Pfam" id="PF15383">
    <property type="entry name" value="TMEM237"/>
    <property type="match status" value="1"/>
</dbReference>
<feature type="transmembrane region" description="Helical" evidence="12">
    <location>
        <begin position="383"/>
        <end position="401"/>
    </location>
</feature>
<dbReference type="STRING" id="7070.A0A139WJR1"/>
<dbReference type="GO" id="GO:0035869">
    <property type="term" value="C:ciliary transition zone"/>
    <property type="evidence" value="ECO:0000318"/>
    <property type="project" value="GO_Central"/>
</dbReference>
<dbReference type="OMA" id="WRIINLM"/>
<dbReference type="PANTHER" id="PTHR28388:SF1">
    <property type="entry name" value="TRANSMEMBRANE PROTEIN 237"/>
    <property type="match status" value="1"/>
</dbReference>
<feature type="transmembrane region" description="Helical" evidence="12">
    <location>
        <begin position="342"/>
        <end position="362"/>
    </location>
</feature>
<evidence type="ECO:0000256" key="7">
    <source>
        <dbReference type="ARBA" id="ARBA00023069"/>
    </source>
</evidence>
<keyword evidence="7" id="KW-0969">Cilium</keyword>
<evidence type="ECO:0000313" key="14">
    <source>
        <dbReference type="Proteomes" id="UP000007266"/>
    </source>
</evidence>
<feature type="compositionally biased region" description="Basic and acidic residues" evidence="11">
    <location>
        <begin position="77"/>
        <end position="87"/>
    </location>
</feature>
<evidence type="ECO:0000256" key="9">
    <source>
        <dbReference type="ARBA" id="ARBA00023273"/>
    </source>
</evidence>
<evidence type="ECO:0000256" key="10">
    <source>
        <dbReference type="ARBA" id="ARBA00025631"/>
    </source>
</evidence>
<feature type="region of interest" description="Disordered" evidence="11">
    <location>
        <begin position="77"/>
        <end position="118"/>
    </location>
</feature>
<feature type="compositionally biased region" description="Basic residues" evidence="11">
    <location>
        <begin position="1"/>
        <end position="10"/>
    </location>
</feature>
<evidence type="ECO:0000256" key="4">
    <source>
        <dbReference type="ARBA" id="ARBA00022692"/>
    </source>
</evidence>
<evidence type="ECO:0000256" key="2">
    <source>
        <dbReference type="ARBA" id="ARBA00004141"/>
    </source>
</evidence>
<name>A0A139WJR1_TRICA</name>
<feature type="compositionally biased region" description="Basic residues" evidence="11">
    <location>
        <begin position="157"/>
        <end position="166"/>
    </location>
</feature>
<evidence type="ECO:0000256" key="6">
    <source>
        <dbReference type="ARBA" id="ARBA00022989"/>
    </source>
</evidence>
<comment type="function">
    <text evidence="10">Component of the transition zone in primary cilia. Required for ciliogenesis.</text>
</comment>
<keyword evidence="9" id="KW-0966">Cell projection</keyword>
<keyword evidence="6 12" id="KW-1133">Transmembrane helix</keyword>
<accession>A0A139WJR1</accession>
<keyword evidence="8 12" id="KW-0472">Membrane</keyword>
<reference evidence="13 14" key="2">
    <citation type="journal article" date="2010" name="Nucleic Acids Res.">
        <title>BeetleBase in 2010: revisions to provide comprehensive genomic information for Tribolium castaneum.</title>
        <authorList>
            <person name="Kim H.S."/>
            <person name="Murphy T."/>
            <person name="Xia J."/>
            <person name="Caragea D."/>
            <person name="Park Y."/>
            <person name="Beeman R.W."/>
            <person name="Lorenzen M.D."/>
            <person name="Butcher S."/>
            <person name="Manak J.R."/>
            <person name="Brown S.J."/>
        </authorList>
    </citation>
    <scope>GENOME REANNOTATION</scope>
    <source>
        <strain evidence="13 14">Georgia GA2</strain>
    </source>
</reference>
<keyword evidence="4 12" id="KW-0812">Transmembrane</keyword>
<feature type="compositionally biased region" description="Basic residues" evidence="11">
    <location>
        <begin position="184"/>
        <end position="205"/>
    </location>
</feature>
<gene>
    <name evidence="13" type="primary">AUGUSTUS-3.0.2_34661</name>
    <name evidence="13" type="ORF">TcasGA2_TC034661</name>
</gene>
<dbReference type="InParanoid" id="A0A139WJR1"/>
<keyword evidence="5" id="KW-0970">Cilium biogenesis/degradation</keyword>
<feature type="transmembrane region" description="Helical" evidence="12">
    <location>
        <begin position="302"/>
        <end position="322"/>
    </location>
</feature>
<evidence type="ECO:0000256" key="11">
    <source>
        <dbReference type="SAM" id="MobiDB-lite"/>
    </source>
</evidence>
<dbReference type="Proteomes" id="UP000007266">
    <property type="component" value="Linkage group 4"/>
</dbReference>
<proteinExistence type="inferred from homology"/>
<evidence type="ECO:0000256" key="1">
    <source>
        <dbReference type="ARBA" id="ARBA00004138"/>
    </source>
</evidence>
<evidence type="ECO:0000256" key="5">
    <source>
        <dbReference type="ARBA" id="ARBA00022794"/>
    </source>
</evidence>
<evidence type="ECO:0000313" key="13">
    <source>
        <dbReference type="EMBL" id="KYB28057.1"/>
    </source>
</evidence>
<dbReference type="GO" id="GO:0016020">
    <property type="term" value="C:membrane"/>
    <property type="evidence" value="ECO:0007669"/>
    <property type="project" value="UniProtKB-SubCell"/>
</dbReference>
<evidence type="ECO:0000256" key="12">
    <source>
        <dbReference type="SAM" id="Phobius"/>
    </source>
</evidence>
<comment type="subcellular location">
    <subcellularLocation>
        <location evidence="1">Cell projection</location>
        <location evidence="1">Cilium</location>
    </subcellularLocation>
    <subcellularLocation>
        <location evidence="2">Membrane</location>
        <topology evidence="2">Multi-pass membrane protein</topology>
    </subcellularLocation>
</comment>
<comment type="similarity">
    <text evidence="3">Belongs to the TMEM237 family.</text>
</comment>
<keyword evidence="14" id="KW-1185">Reference proteome</keyword>
<feature type="region of interest" description="Disordered" evidence="11">
    <location>
        <begin position="1"/>
        <end position="61"/>
    </location>
</feature>
<feature type="transmembrane region" description="Helical" evidence="12">
    <location>
        <begin position="429"/>
        <end position="447"/>
    </location>
</feature>
<dbReference type="InterPro" id="IPR029409">
    <property type="entry name" value="TMEM237"/>
</dbReference>